<dbReference type="GO" id="GO:0046872">
    <property type="term" value="F:metal ion binding"/>
    <property type="evidence" value="ECO:0007669"/>
    <property type="project" value="UniProtKB-KW"/>
</dbReference>
<evidence type="ECO:0000256" key="6">
    <source>
        <dbReference type="ARBA" id="ARBA00022679"/>
    </source>
</evidence>
<evidence type="ECO:0000313" key="11">
    <source>
        <dbReference type="EMBL" id="SFV87112.1"/>
    </source>
</evidence>
<gene>
    <name evidence="11" type="ORF">MNB_SUP05-SYMBIONT-4-156</name>
</gene>
<dbReference type="SUPFAM" id="SSF52518">
    <property type="entry name" value="Thiamin diphosphate-binding fold (THDP-binding)"/>
    <property type="match status" value="1"/>
</dbReference>
<evidence type="ECO:0000256" key="5">
    <source>
        <dbReference type="ARBA" id="ARBA00013152"/>
    </source>
</evidence>
<dbReference type="PANTHER" id="PTHR43522:SF2">
    <property type="entry name" value="TRANSKETOLASE 1-RELATED"/>
    <property type="match status" value="1"/>
</dbReference>
<protein>
    <recommendedName>
        <fullName evidence="5">transketolase</fullName>
        <ecNumber evidence="5">2.2.1.1</ecNumber>
    </recommendedName>
</protein>
<dbReference type="Gene3D" id="3.40.50.970">
    <property type="match status" value="1"/>
</dbReference>
<dbReference type="Gene3D" id="3.40.50.920">
    <property type="match status" value="1"/>
</dbReference>
<feature type="domain" description="Transketolase-like C-terminal" evidence="10">
    <location>
        <begin position="56"/>
        <end position="165"/>
    </location>
</feature>
<keyword evidence="7" id="KW-0479">Metal-binding</keyword>
<dbReference type="InterPro" id="IPR009014">
    <property type="entry name" value="Transketo_C/PFOR_II"/>
</dbReference>
<dbReference type="GO" id="GO:0006098">
    <property type="term" value="P:pentose-phosphate shunt"/>
    <property type="evidence" value="ECO:0007669"/>
    <property type="project" value="TreeGrafter"/>
</dbReference>
<comment type="cofactor">
    <cofactor evidence="1">
        <name>Mg(2+)</name>
        <dbReference type="ChEBI" id="CHEBI:18420"/>
    </cofactor>
</comment>
<dbReference type="GO" id="GO:0005829">
    <property type="term" value="C:cytosol"/>
    <property type="evidence" value="ECO:0007669"/>
    <property type="project" value="TreeGrafter"/>
</dbReference>
<dbReference type="FunFam" id="3.40.50.920:FF:000003">
    <property type="entry name" value="Transketolase"/>
    <property type="match status" value="1"/>
</dbReference>
<evidence type="ECO:0000256" key="9">
    <source>
        <dbReference type="ARBA" id="ARBA00023052"/>
    </source>
</evidence>
<dbReference type="InterPro" id="IPR029061">
    <property type="entry name" value="THDP-binding"/>
</dbReference>
<comment type="subunit">
    <text evidence="4">Homodimer.</text>
</comment>
<reference evidence="11" key="1">
    <citation type="submission" date="2016-10" db="EMBL/GenBank/DDBJ databases">
        <authorList>
            <person name="de Groot N.N."/>
        </authorList>
    </citation>
    <scope>NUCLEOTIDE SEQUENCE</scope>
</reference>
<evidence type="ECO:0000259" key="10">
    <source>
        <dbReference type="Pfam" id="PF22613"/>
    </source>
</evidence>
<accession>A0A1W1DZF0</accession>
<dbReference type="GO" id="GO:0004802">
    <property type="term" value="F:transketolase activity"/>
    <property type="evidence" value="ECO:0007669"/>
    <property type="project" value="UniProtKB-EC"/>
</dbReference>
<dbReference type="EMBL" id="FPHY01000152">
    <property type="protein sequence ID" value="SFV87112.1"/>
    <property type="molecule type" value="Genomic_DNA"/>
</dbReference>
<proteinExistence type="inferred from homology"/>
<evidence type="ECO:0000256" key="3">
    <source>
        <dbReference type="ARBA" id="ARBA00007131"/>
    </source>
</evidence>
<dbReference type="SUPFAM" id="SSF52922">
    <property type="entry name" value="TK C-terminal domain-like"/>
    <property type="match status" value="1"/>
</dbReference>
<evidence type="ECO:0000256" key="4">
    <source>
        <dbReference type="ARBA" id="ARBA00011738"/>
    </source>
</evidence>
<sequence>MIPGFQTWRGCDAIESAVSWKMAMLRHDAPTALVFSRQALTPMPRTAEQVKNIEKGGYVLQDCDGTADIILISTGSEVGLAIDSANAMTDKKVRVVSMPSTDAFDAQDQDYKASVLTAGVKRVAIEAGVGDGWYKYVGLEGGLVCMTSFGESAPADQLFKEFGFTVDNVVKTVNKVLA</sequence>
<evidence type="ECO:0000256" key="2">
    <source>
        <dbReference type="ARBA" id="ARBA00001964"/>
    </source>
</evidence>
<comment type="similarity">
    <text evidence="3">Belongs to the transketolase family.</text>
</comment>
<dbReference type="Pfam" id="PF22613">
    <property type="entry name" value="Transketolase_C_1"/>
    <property type="match status" value="1"/>
</dbReference>
<keyword evidence="9" id="KW-0786">Thiamine pyrophosphate</keyword>
<organism evidence="11">
    <name type="scientific">hydrothermal vent metagenome</name>
    <dbReference type="NCBI Taxonomy" id="652676"/>
    <lineage>
        <taxon>unclassified sequences</taxon>
        <taxon>metagenomes</taxon>
        <taxon>ecological metagenomes</taxon>
    </lineage>
</organism>
<evidence type="ECO:0000256" key="7">
    <source>
        <dbReference type="ARBA" id="ARBA00022723"/>
    </source>
</evidence>
<dbReference type="PANTHER" id="PTHR43522">
    <property type="entry name" value="TRANSKETOLASE"/>
    <property type="match status" value="1"/>
</dbReference>
<evidence type="ECO:0000256" key="8">
    <source>
        <dbReference type="ARBA" id="ARBA00022842"/>
    </source>
</evidence>
<dbReference type="InterPro" id="IPR055152">
    <property type="entry name" value="Transketolase-like_C_2"/>
</dbReference>
<keyword evidence="6 11" id="KW-0808">Transferase</keyword>
<keyword evidence="8" id="KW-0460">Magnesium</keyword>
<dbReference type="EC" id="2.2.1.1" evidence="5"/>
<comment type="cofactor">
    <cofactor evidence="2">
        <name>thiamine diphosphate</name>
        <dbReference type="ChEBI" id="CHEBI:58937"/>
    </cofactor>
</comment>
<evidence type="ECO:0000256" key="1">
    <source>
        <dbReference type="ARBA" id="ARBA00001946"/>
    </source>
</evidence>
<dbReference type="AlphaFoldDB" id="A0A1W1DZF0"/>
<name>A0A1W1DZF0_9ZZZZ</name>
<dbReference type="InterPro" id="IPR033247">
    <property type="entry name" value="Transketolase_fam"/>
</dbReference>